<evidence type="ECO:0000313" key="2">
    <source>
        <dbReference type="Proteomes" id="UP000002791"/>
    </source>
</evidence>
<dbReference type="AlphaFoldDB" id="H5XG54"/>
<name>H5XG54_9PSEU</name>
<dbReference type="HOGENOM" id="CLU_3047730_0_0_11"/>
<gene>
    <name evidence="1" type="ORF">SaccyDRAFT_3809</name>
</gene>
<dbReference type="EMBL" id="CM001440">
    <property type="protein sequence ID" value="EHR62636.1"/>
    <property type="molecule type" value="Genomic_DNA"/>
</dbReference>
<evidence type="ECO:0000313" key="1">
    <source>
        <dbReference type="EMBL" id="EHR62636.1"/>
    </source>
</evidence>
<proteinExistence type="predicted"/>
<protein>
    <submittedName>
        <fullName evidence="1">Uncharacterized protein</fullName>
    </submittedName>
</protein>
<organism evidence="1 2">
    <name type="scientific">Saccharomonospora cyanea NA-134</name>
    <dbReference type="NCBI Taxonomy" id="882082"/>
    <lineage>
        <taxon>Bacteria</taxon>
        <taxon>Bacillati</taxon>
        <taxon>Actinomycetota</taxon>
        <taxon>Actinomycetes</taxon>
        <taxon>Pseudonocardiales</taxon>
        <taxon>Pseudonocardiaceae</taxon>
        <taxon>Saccharomonospora</taxon>
    </lineage>
</organism>
<dbReference type="STRING" id="882082.SaccyDRAFT_3809"/>
<dbReference type="RefSeq" id="WP_005458535.1">
    <property type="nucleotide sequence ID" value="NZ_CM001440.1"/>
</dbReference>
<reference evidence="1 2" key="1">
    <citation type="submission" date="2011-11" db="EMBL/GenBank/DDBJ databases">
        <title>The Noncontiguous Finished sequence of Saccharomonospora cyanea NA-134.</title>
        <authorList>
            <consortium name="US DOE Joint Genome Institute"/>
            <person name="Lucas S."/>
            <person name="Han J."/>
            <person name="Lapidus A."/>
            <person name="Cheng J.-F."/>
            <person name="Goodwin L."/>
            <person name="Pitluck S."/>
            <person name="Peters L."/>
            <person name="Ovchinnikova G."/>
            <person name="Lu M."/>
            <person name="Detter J.C."/>
            <person name="Han C."/>
            <person name="Tapia R."/>
            <person name="Land M."/>
            <person name="Hauser L."/>
            <person name="Kyrpides N."/>
            <person name="Ivanova N."/>
            <person name="Pagani I."/>
            <person name="Brambilla E.-M."/>
            <person name="Klenk H.-P."/>
            <person name="Woyke T."/>
        </authorList>
    </citation>
    <scope>NUCLEOTIDE SEQUENCE [LARGE SCALE GENOMIC DNA]</scope>
    <source>
        <strain evidence="1 2">NA-134</strain>
    </source>
</reference>
<sequence>MNRYILVKVEQTATGVADFYTVVDTSVGRVIARGSIADMSAVRDALNAANSGTV</sequence>
<dbReference type="Proteomes" id="UP000002791">
    <property type="component" value="Chromosome"/>
</dbReference>
<accession>H5XG54</accession>
<keyword evidence="2" id="KW-1185">Reference proteome</keyword>